<evidence type="ECO:0000313" key="2">
    <source>
        <dbReference type="Proteomes" id="UP000014139"/>
    </source>
</evidence>
<dbReference type="InterPro" id="IPR008983">
    <property type="entry name" value="Tumour_necrosis_fac-like_dom"/>
</dbReference>
<dbReference type="OrthoDB" id="3691602at2"/>
<gene>
    <name evidence="1" type="ORF">H480_19358</name>
</gene>
<name>R1G642_9PSEU</name>
<accession>R1G642</accession>
<dbReference type="EMBL" id="AOUO01000254">
    <property type="protein sequence ID" value="EOD66913.1"/>
    <property type="molecule type" value="Genomic_DNA"/>
</dbReference>
<reference evidence="1 2" key="1">
    <citation type="submission" date="2013-02" db="EMBL/GenBank/DDBJ databases">
        <title>Draft genome sequence of Amycolatopsis vancoresmycina strain DSM 44592T.</title>
        <authorList>
            <person name="Kumar S."/>
            <person name="Kaur N."/>
            <person name="Kaur C."/>
            <person name="Raghava G.P.S."/>
            <person name="Mayilraj S."/>
        </authorList>
    </citation>
    <scope>NUCLEOTIDE SEQUENCE [LARGE SCALE GENOMIC DNA]</scope>
    <source>
        <strain evidence="1 2">DSM 44592</strain>
    </source>
</reference>
<dbReference type="PATRIC" id="fig|1292037.4.peg.3693"/>
<protein>
    <recommendedName>
        <fullName evidence="3">C1q domain-containing protein</fullName>
    </recommendedName>
</protein>
<dbReference type="AlphaFoldDB" id="R1G642"/>
<sequence>MGIPTPTIPSFTDGQIVHATDLNALASNLTNLYLYNNAGFTTQKPCAIVKQTSGQSIPNNADTVVNFQSAVINTDNMWTASVPGQLTIQHAGIYLLNGQVFYQAIGSPTLATNMGGYICVNGTTSSTNAVGAGGTNAGQGAAGPTANMAALVNLAAGATVFLEATQTTGASQTLRTNFGGSFLAAIFITPST</sequence>
<organism evidence="1 2">
    <name type="scientific">Amycolatopsis vancoresmycina DSM 44592</name>
    <dbReference type="NCBI Taxonomy" id="1292037"/>
    <lineage>
        <taxon>Bacteria</taxon>
        <taxon>Bacillati</taxon>
        <taxon>Actinomycetota</taxon>
        <taxon>Actinomycetes</taxon>
        <taxon>Pseudonocardiales</taxon>
        <taxon>Pseudonocardiaceae</taxon>
        <taxon>Amycolatopsis</taxon>
    </lineage>
</organism>
<dbReference type="RefSeq" id="WP_003087171.1">
    <property type="nucleotide sequence ID" value="NZ_AOUO01000254.1"/>
</dbReference>
<dbReference type="Gene3D" id="2.60.120.40">
    <property type="match status" value="1"/>
</dbReference>
<dbReference type="SUPFAM" id="SSF49842">
    <property type="entry name" value="TNF-like"/>
    <property type="match status" value="1"/>
</dbReference>
<dbReference type="Proteomes" id="UP000014139">
    <property type="component" value="Unassembled WGS sequence"/>
</dbReference>
<dbReference type="PROSITE" id="PS00251">
    <property type="entry name" value="THD_1"/>
    <property type="match status" value="1"/>
</dbReference>
<keyword evidence="2" id="KW-1185">Reference proteome</keyword>
<evidence type="ECO:0000313" key="1">
    <source>
        <dbReference type="EMBL" id="EOD66913.1"/>
    </source>
</evidence>
<dbReference type="InterPro" id="IPR021184">
    <property type="entry name" value="TNF_CS"/>
</dbReference>
<comment type="caution">
    <text evidence="1">The sequence shown here is derived from an EMBL/GenBank/DDBJ whole genome shotgun (WGS) entry which is preliminary data.</text>
</comment>
<proteinExistence type="predicted"/>
<evidence type="ECO:0008006" key="3">
    <source>
        <dbReference type="Google" id="ProtNLM"/>
    </source>
</evidence>